<keyword evidence="2" id="KW-0813">Transport</keyword>
<dbReference type="InterPro" id="IPR038495">
    <property type="entry name" value="ATPase_E_C"/>
</dbReference>
<protein>
    <submittedName>
        <fullName evidence="5">Uncharacterized protein</fullName>
    </submittedName>
</protein>
<dbReference type="Proteomes" id="UP000062260">
    <property type="component" value="Chromosome"/>
</dbReference>
<evidence type="ECO:0000256" key="2">
    <source>
        <dbReference type="ARBA" id="ARBA00022448"/>
    </source>
</evidence>
<evidence type="ECO:0000256" key="4">
    <source>
        <dbReference type="SAM" id="MobiDB-lite"/>
    </source>
</evidence>
<dbReference type="AlphaFoldDB" id="A0A0X8FL04"/>
<comment type="similarity">
    <text evidence="1">Belongs to the V-ATPase E subunit family.</text>
</comment>
<reference evidence="5 6" key="1">
    <citation type="journal article" date="2016" name="Genome Announc.">
        <title>Complete Genome Sequences of Aerococcus christensenii CCUG 28831T, Aerococcus sanguinicola CCUG 43001T, Aerococcus urinae CCUG 36881T, Aerococcus urinaeequi CCUG 28094T, Aerococcus urinaehominis CCUG 42038 BT, and Aerococcus viridans CCUG 4311T.</title>
        <authorList>
            <person name="Carkaci D."/>
            <person name="Dargis R."/>
            <person name="Nielsen X.C."/>
            <person name="Skovgaard O."/>
            <person name="Fuursted K."/>
            <person name="Christensen J.J."/>
        </authorList>
    </citation>
    <scope>NUCLEOTIDE SEQUENCE [LARGE SCALE GENOMIC DNA]</scope>
    <source>
        <strain evidence="5 6">CCUG42038B</strain>
    </source>
</reference>
<feature type="region of interest" description="Disordered" evidence="4">
    <location>
        <begin position="26"/>
        <end position="50"/>
    </location>
</feature>
<dbReference type="Pfam" id="PF01991">
    <property type="entry name" value="vATP-synt_E"/>
    <property type="match status" value="1"/>
</dbReference>
<reference evidence="6" key="2">
    <citation type="submission" date="2016-01" db="EMBL/GenBank/DDBJ databases">
        <title>Six Aerococcus type strain genome sequencing and assembly using PacBio and Illumina Hiseq.</title>
        <authorList>
            <person name="Carkaci D."/>
            <person name="Dargis R."/>
            <person name="Nielsen X.C."/>
            <person name="Skovgaard O."/>
            <person name="Fuursted K."/>
            <person name="Christensen J.J."/>
        </authorList>
    </citation>
    <scope>NUCLEOTIDE SEQUENCE [LARGE SCALE GENOMIC DNA]</scope>
    <source>
        <strain evidence="6">CCUG42038B</strain>
    </source>
</reference>
<dbReference type="Gene3D" id="3.30.2320.30">
    <property type="entry name" value="ATP synthase, E subunit, C-terminal"/>
    <property type="match status" value="1"/>
</dbReference>
<dbReference type="GO" id="GO:0046961">
    <property type="term" value="F:proton-transporting ATPase activity, rotational mechanism"/>
    <property type="evidence" value="ECO:0007669"/>
    <property type="project" value="InterPro"/>
</dbReference>
<proteinExistence type="inferred from homology"/>
<sequence>MSSIQALIDQVLENVSAEELAKLQEAQADQQQSLGHAKSQITKRLNQQKDQVKEATQAELQRKEQSYLNEMRNLRLAEQQELLTSVFKAAEDRLTQLPAEEFGQLLLSALSQLASDQPVVVKLGQASSDQLSQQVVNEIRQQFPDIKVDSERLPGQGGFILSQAGMDYNFTFTEILNDLKLPLSATIKKQAFK</sequence>
<organism evidence="5 6">
    <name type="scientific">Aerococcus urinaehominis</name>
    <dbReference type="NCBI Taxonomy" id="128944"/>
    <lineage>
        <taxon>Bacteria</taxon>
        <taxon>Bacillati</taxon>
        <taxon>Bacillota</taxon>
        <taxon>Bacilli</taxon>
        <taxon>Lactobacillales</taxon>
        <taxon>Aerococcaceae</taxon>
        <taxon>Aerococcus</taxon>
    </lineage>
</organism>
<evidence type="ECO:0000256" key="1">
    <source>
        <dbReference type="ARBA" id="ARBA00005901"/>
    </source>
</evidence>
<dbReference type="GO" id="GO:0033178">
    <property type="term" value="C:proton-transporting two-sector ATPase complex, catalytic domain"/>
    <property type="evidence" value="ECO:0007669"/>
    <property type="project" value="InterPro"/>
</dbReference>
<dbReference type="KEGG" id="auh:AWM75_04110"/>
<dbReference type="SUPFAM" id="SSF160527">
    <property type="entry name" value="V-type ATPase subunit E-like"/>
    <property type="match status" value="1"/>
</dbReference>
<dbReference type="OrthoDB" id="2166166at2"/>
<name>A0A0X8FL04_9LACT</name>
<dbReference type="STRING" id="128944.AWM75_04110"/>
<keyword evidence="3" id="KW-0406">Ion transport</keyword>
<dbReference type="InterPro" id="IPR002842">
    <property type="entry name" value="ATPase_V1_Esu"/>
</dbReference>
<feature type="compositionally biased region" description="Polar residues" evidence="4">
    <location>
        <begin position="39"/>
        <end position="49"/>
    </location>
</feature>
<dbReference type="EMBL" id="CP014163">
    <property type="protein sequence ID" value="AMB99240.1"/>
    <property type="molecule type" value="Genomic_DNA"/>
</dbReference>
<gene>
    <name evidence="5" type="ORF">AWM75_04110</name>
</gene>
<keyword evidence="6" id="KW-1185">Reference proteome</keyword>
<dbReference type="RefSeq" id="WP_067978593.1">
    <property type="nucleotide sequence ID" value="NZ_CP014163.1"/>
</dbReference>
<evidence type="ECO:0000313" key="6">
    <source>
        <dbReference type="Proteomes" id="UP000062260"/>
    </source>
</evidence>
<evidence type="ECO:0000313" key="5">
    <source>
        <dbReference type="EMBL" id="AMB99240.1"/>
    </source>
</evidence>
<evidence type="ECO:0000256" key="3">
    <source>
        <dbReference type="ARBA" id="ARBA00023065"/>
    </source>
</evidence>
<accession>A0A0X8FL04</accession>